<evidence type="ECO:0000313" key="7">
    <source>
        <dbReference type="Proteomes" id="UP000195897"/>
    </source>
</evidence>
<dbReference type="InterPro" id="IPR000843">
    <property type="entry name" value="HTH_LacI"/>
</dbReference>
<dbReference type="SMART" id="SM00354">
    <property type="entry name" value="HTH_LACI"/>
    <property type="match status" value="1"/>
</dbReference>
<keyword evidence="3" id="KW-0238">DNA-binding</keyword>
<dbReference type="GO" id="GO:0000976">
    <property type="term" value="F:transcription cis-regulatory region binding"/>
    <property type="evidence" value="ECO:0007669"/>
    <property type="project" value="TreeGrafter"/>
</dbReference>
<dbReference type="PRINTS" id="PR00036">
    <property type="entry name" value="HTHLACI"/>
</dbReference>
<comment type="caution">
    <text evidence="6">The sequence shown here is derived from an EMBL/GenBank/DDBJ whole genome shotgun (WGS) entry which is preliminary data.</text>
</comment>
<dbReference type="Gene3D" id="1.10.260.40">
    <property type="entry name" value="lambda repressor-like DNA-binding domains"/>
    <property type="match status" value="1"/>
</dbReference>
<dbReference type="Pfam" id="PF00532">
    <property type="entry name" value="Peripla_BP_1"/>
    <property type="match status" value="1"/>
</dbReference>
<gene>
    <name evidence="6" type="ORF">B5F17_02865</name>
</gene>
<evidence type="ECO:0000313" key="6">
    <source>
        <dbReference type="EMBL" id="OUP54170.1"/>
    </source>
</evidence>
<evidence type="ECO:0000256" key="2">
    <source>
        <dbReference type="ARBA" id="ARBA00023015"/>
    </source>
</evidence>
<dbReference type="SUPFAM" id="SSF53822">
    <property type="entry name" value="Periplasmic binding protein-like I"/>
    <property type="match status" value="1"/>
</dbReference>
<name>A0A1Y4LE44_9FIRM</name>
<keyword evidence="4" id="KW-0804">Transcription</keyword>
<keyword evidence="1" id="KW-0678">Repressor</keyword>
<evidence type="ECO:0000259" key="5">
    <source>
        <dbReference type="PROSITE" id="PS50932"/>
    </source>
</evidence>
<sequence>MASIRDVAKLAGVSPATVSRVMNGTANVTEEKREKVLRAISETDFVPNEVARTLFKKSSKTIGFIIPSIQNPYFTQMADVIDRAAKELGFRILLCNVEHDLDRERSAIQMLISANADGIIIASNNSELQHELSQCEIPVVILDSLFRTKDVNAYIYCNYYQGGMMAAEHLHKCGCRKIVCIKGPQQLFTAQARYQGYVDFCEDNGIEQHSIECDYDFHAGMAVTEELLSSYPDVDGIIACNDIVAISIYKILHKRNISVPEQIQLIGFDDVHLSSLISPELTTIHQPIEEMGRKAISIICDPKGLEKRGKQFVFPVHLIERETTCMKKLL</sequence>
<dbReference type="GO" id="GO:0003700">
    <property type="term" value="F:DNA-binding transcription factor activity"/>
    <property type="evidence" value="ECO:0007669"/>
    <property type="project" value="TreeGrafter"/>
</dbReference>
<dbReference type="InterPro" id="IPR001761">
    <property type="entry name" value="Peripla_BP/Lac1_sug-bd_dom"/>
</dbReference>
<protein>
    <submittedName>
        <fullName evidence="6">Transcriptional regulator</fullName>
    </submittedName>
</protein>
<feature type="domain" description="HTH lacI-type" evidence="5">
    <location>
        <begin position="2"/>
        <end position="56"/>
    </location>
</feature>
<reference evidence="7" key="1">
    <citation type="submission" date="2017-04" db="EMBL/GenBank/DDBJ databases">
        <title>Function of individual gut microbiota members based on whole genome sequencing of pure cultures obtained from chicken caecum.</title>
        <authorList>
            <person name="Medvecky M."/>
            <person name="Cejkova D."/>
            <person name="Polansky O."/>
            <person name="Karasova D."/>
            <person name="Kubasova T."/>
            <person name="Cizek A."/>
            <person name="Rychlik I."/>
        </authorList>
    </citation>
    <scope>NUCLEOTIDE SEQUENCE [LARGE SCALE GENOMIC DNA]</scope>
    <source>
        <strain evidence="7">An180</strain>
    </source>
</reference>
<dbReference type="AlphaFoldDB" id="A0A1Y4LE44"/>
<organism evidence="6 7">
    <name type="scientific">Butyricicoccus pullicaecorum</name>
    <dbReference type="NCBI Taxonomy" id="501571"/>
    <lineage>
        <taxon>Bacteria</taxon>
        <taxon>Bacillati</taxon>
        <taxon>Bacillota</taxon>
        <taxon>Clostridia</taxon>
        <taxon>Eubacteriales</taxon>
        <taxon>Butyricicoccaceae</taxon>
        <taxon>Butyricicoccus</taxon>
    </lineage>
</organism>
<dbReference type="InterPro" id="IPR028082">
    <property type="entry name" value="Peripla_BP_I"/>
</dbReference>
<dbReference type="PROSITE" id="PS50932">
    <property type="entry name" value="HTH_LACI_2"/>
    <property type="match status" value="1"/>
</dbReference>
<evidence type="ECO:0000256" key="3">
    <source>
        <dbReference type="ARBA" id="ARBA00023125"/>
    </source>
</evidence>
<dbReference type="PANTHER" id="PTHR30146:SF95">
    <property type="entry name" value="RIBOSE OPERON REPRESSOR"/>
    <property type="match status" value="1"/>
</dbReference>
<dbReference type="SUPFAM" id="SSF47413">
    <property type="entry name" value="lambda repressor-like DNA-binding domains"/>
    <property type="match status" value="1"/>
</dbReference>
<dbReference type="CDD" id="cd06291">
    <property type="entry name" value="PBP1_Qymf-like"/>
    <property type="match status" value="1"/>
</dbReference>
<dbReference type="RefSeq" id="WP_087370579.1">
    <property type="nucleotide sequence ID" value="NZ_NFKK01000002.1"/>
</dbReference>
<evidence type="ECO:0000256" key="4">
    <source>
        <dbReference type="ARBA" id="ARBA00023163"/>
    </source>
</evidence>
<dbReference type="PROSITE" id="PS00356">
    <property type="entry name" value="HTH_LACI_1"/>
    <property type="match status" value="1"/>
</dbReference>
<dbReference type="CDD" id="cd01392">
    <property type="entry name" value="HTH_LacI"/>
    <property type="match status" value="1"/>
</dbReference>
<dbReference type="Proteomes" id="UP000195897">
    <property type="component" value="Unassembled WGS sequence"/>
</dbReference>
<accession>A0A1Y4LE44</accession>
<keyword evidence="2" id="KW-0805">Transcription regulation</keyword>
<dbReference type="PANTHER" id="PTHR30146">
    <property type="entry name" value="LACI-RELATED TRANSCRIPTIONAL REPRESSOR"/>
    <property type="match status" value="1"/>
</dbReference>
<dbReference type="Gene3D" id="3.40.50.2300">
    <property type="match status" value="2"/>
</dbReference>
<evidence type="ECO:0000256" key="1">
    <source>
        <dbReference type="ARBA" id="ARBA00022491"/>
    </source>
</evidence>
<dbReference type="EMBL" id="NFKK01000002">
    <property type="protein sequence ID" value="OUP54170.1"/>
    <property type="molecule type" value="Genomic_DNA"/>
</dbReference>
<dbReference type="InterPro" id="IPR010982">
    <property type="entry name" value="Lambda_DNA-bd_dom_sf"/>
</dbReference>
<dbReference type="Pfam" id="PF00356">
    <property type="entry name" value="LacI"/>
    <property type="match status" value="1"/>
</dbReference>
<proteinExistence type="predicted"/>